<comment type="caution">
    <text evidence="2">The sequence shown here is derived from an EMBL/GenBank/DDBJ whole genome shotgun (WGS) entry which is preliminary data.</text>
</comment>
<dbReference type="RefSeq" id="WP_243394312.1">
    <property type="nucleotide sequence ID" value="NZ_NMWT01000008.1"/>
</dbReference>
<keyword evidence="1" id="KW-0812">Transmembrane</keyword>
<evidence type="ECO:0000313" key="2">
    <source>
        <dbReference type="EMBL" id="PLS29141.1"/>
    </source>
</evidence>
<name>A0A2N5J4K6_9BIFI</name>
<dbReference type="EMBL" id="NMWT01000008">
    <property type="protein sequence ID" value="PLS29141.1"/>
    <property type="molecule type" value="Genomic_DNA"/>
</dbReference>
<dbReference type="AlphaFoldDB" id="A0A2N5J4K6"/>
<accession>A0A2N5J4K6</accession>
<feature type="transmembrane region" description="Helical" evidence="1">
    <location>
        <begin position="58"/>
        <end position="76"/>
    </location>
</feature>
<feature type="transmembrane region" description="Helical" evidence="1">
    <location>
        <begin position="30"/>
        <end position="52"/>
    </location>
</feature>
<keyword evidence="3" id="KW-1185">Reference proteome</keyword>
<keyword evidence="1" id="KW-1133">Transmembrane helix</keyword>
<protein>
    <submittedName>
        <fullName evidence="2">Uncharacterized protein</fullName>
    </submittedName>
</protein>
<evidence type="ECO:0000313" key="3">
    <source>
        <dbReference type="Proteomes" id="UP000235034"/>
    </source>
</evidence>
<keyword evidence="1" id="KW-0472">Membrane</keyword>
<organism evidence="2 3">
    <name type="scientific">Bifidobacterium parmae</name>
    <dbReference type="NCBI Taxonomy" id="361854"/>
    <lineage>
        <taxon>Bacteria</taxon>
        <taxon>Bacillati</taxon>
        <taxon>Actinomycetota</taxon>
        <taxon>Actinomycetes</taxon>
        <taxon>Bifidobacteriales</taxon>
        <taxon>Bifidobacteriaceae</taxon>
        <taxon>Bifidobacterium</taxon>
    </lineage>
</organism>
<reference evidence="2 3" key="1">
    <citation type="submission" date="2017-07" db="EMBL/GenBank/DDBJ databases">
        <title>Bifidobacterium novel species.</title>
        <authorList>
            <person name="Lugli G.A."/>
            <person name="Milani C."/>
            <person name="Duranti S."/>
            <person name="Mangifesta M."/>
        </authorList>
    </citation>
    <scope>NUCLEOTIDE SEQUENCE [LARGE SCALE GENOMIC DNA]</scope>
    <source>
        <strain evidence="2 3">77</strain>
    </source>
</reference>
<dbReference type="Proteomes" id="UP000235034">
    <property type="component" value="Unassembled WGS sequence"/>
</dbReference>
<sequence>MLLRIDSTRLRYLLERRRERIGFGHRETHLAAVAEGLFLILTTCTTSMGIWWRLGFTAIAVAVTVYAVASTIITWSKGYNAGNLYRELIDLDRTEIRSSIIAVNDGNRYLLYHDTGWDCDFFPNHATRDDESENLRTLAEYLSRGFDIPQSDFTLTRVGGESHEKWSAEHHETRFYDYVLYKADITRMPDAWKADRFHVDSKDCRWMTVDEMLADPRIREINADVVGMVKARL</sequence>
<gene>
    <name evidence="2" type="ORF">Uis4E_0719</name>
</gene>
<evidence type="ECO:0000256" key="1">
    <source>
        <dbReference type="SAM" id="Phobius"/>
    </source>
</evidence>
<proteinExistence type="predicted"/>